<feature type="domain" description="Ribulose bisphosphate carboxylase large subunit ferrodoxin-like N-terminal" evidence="6">
    <location>
        <begin position="4"/>
        <end position="129"/>
    </location>
</feature>
<dbReference type="SUPFAM" id="SSF51649">
    <property type="entry name" value="RuBisCo, C-terminal domain"/>
    <property type="match status" value="1"/>
</dbReference>
<dbReference type="InterPro" id="IPR036376">
    <property type="entry name" value="RuBisCO_lsu_C_sf"/>
</dbReference>
<evidence type="ECO:0000259" key="6">
    <source>
        <dbReference type="Pfam" id="PF02788"/>
    </source>
</evidence>
<dbReference type="CDD" id="cd08207">
    <property type="entry name" value="RLP_NonPhot"/>
    <property type="match status" value="1"/>
</dbReference>
<dbReference type="Gene3D" id="3.20.20.110">
    <property type="entry name" value="Ribulose bisphosphate carboxylase, large subunit, C-terminal domain"/>
    <property type="match status" value="1"/>
</dbReference>
<dbReference type="Pfam" id="PF00016">
    <property type="entry name" value="RuBisCO_large"/>
    <property type="match status" value="1"/>
</dbReference>
<evidence type="ECO:0000259" key="5">
    <source>
        <dbReference type="Pfam" id="PF00016"/>
    </source>
</evidence>
<dbReference type="PROSITE" id="PS00157">
    <property type="entry name" value="RUBISCO_LARGE"/>
    <property type="match status" value="1"/>
</dbReference>
<dbReference type="InterPro" id="IPR020878">
    <property type="entry name" value="RuBisCo_large_chain_AS"/>
</dbReference>
<dbReference type="Proteomes" id="UP001649230">
    <property type="component" value="Chromosome"/>
</dbReference>
<dbReference type="InterPro" id="IPR033966">
    <property type="entry name" value="RuBisCO"/>
</dbReference>
<proteinExistence type="inferred from homology"/>
<dbReference type="SFLD" id="SFLDS00014">
    <property type="entry name" value="RuBisCO"/>
    <property type="match status" value="1"/>
</dbReference>
<dbReference type="Pfam" id="PF02788">
    <property type="entry name" value="RuBisCO_large_N"/>
    <property type="match status" value="1"/>
</dbReference>
<dbReference type="InterPro" id="IPR017443">
    <property type="entry name" value="RuBisCO_lsu_fd_N"/>
</dbReference>
<evidence type="ECO:0000256" key="1">
    <source>
        <dbReference type="ARBA" id="ARBA00001946"/>
    </source>
</evidence>
<dbReference type="PANTHER" id="PTHR42704">
    <property type="entry name" value="RIBULOSE BISPHOSPHATE CARBOXYLASE"/>
    <property type="match status" value="1"/>
</dbReference>
<dbReference type="EMBL" id="CP090978">
    <property type="protein sequence ID" value="UJF35577.1"/>
    <property type="molecule type" value="Genomic_DNA"/>
</dbReference>
<protein>
    <submittedName>
        <fullName evidence="7">Ribulose-bisphosphate carboxylase large subunit family protein</fullName>
    </submittedName>
</protein>
<dbReference type="InterPro" id="IPR036422">
    <property type="entry name" value="RuBisCO_lsu_N_sf"/>
</dbReference>
<dbReference type="RefSeq" id="WP_235122138.1">
    <property type="nucleotide sequence ID" value="NZ_CP090978.1"/>
</dbReference>
<sequence>MSMNDQIIATYWLETALSLEQASEIIVSEQSTGTFLPLPNETDSLKMSHRARIISIEQLDISSFPSLPGAKVPPGSKSEYRRGIVKIAFPYANIGPSIPNLLATVAGNLFELEELSGLRLLDLELPRQFLQRYEGPRFGITGTRELTGVHGRPIIGTIIKPNIGLTTDQLRQIVRELASSGIDFIKDDEVHGNPPYAPLPERVKAVMEEIERAADRTGKKTMYAFNITDDVDPMLRHLDTVVNSGGNCVMVSINSIGFAGLAHLRKHAPVCIHGHRNQWGMLSRYPYLGMSFTVYQKLCRLAGVDHLHVNGLNNKFYESNASVIDSVQACLTPIFNPTDTALPVLSSKQWAGAAPETYGTLRTIDLMNIAGGGIHAHPGGPGAGYRSLVQGWEAALEGIPLEVHAASRLELKQALETFGEK</sequence>
<keyword evidence="3" id="KW-0460">Magnesium</keyword>
<evidence type="ECO:0000256" key="4">
    <source>
        <dbReference type="RuleBase" id="RU003834"/>
    </source>
</evidence>
<dbReference type="InterPro" id="IPR000685">
    <property type="entry name" value="RuBisCO_lsu_C"/>
</dbReference>
<feature type="domain" description="Ribulose bisphosphate carboxylase large subunit C-terminal" evidence="5">
    <location>
        <begin position="139"/>
        <end position="418"/>
    </location>
</feature>
<gene>
    <name evidence="7" type="ORF">L0M14_11040</name>
</gene>
<evidence type="ECO:0000256" key="2">
    <source>
        <dbReference type="ARBA" id="ARBA00022723"/>
    </source>
</evidence>
<name>A0ABY3SRG8_9BACL</name>
<comment type="similarity">
    <text evidence="4">Belongs to the RuBisCO large chain family.</text>
</comment>
<dbReference type="Gene3D" id="3.30.70.150">
    <property type="entry name" value="RuBisCO large subunit, N-terminal domain"/>
    <property type="match status" value="1"/>
</dbReference>
<evidence type="ECO:0000313" key="7">
    <source>
        <dbReference type="EMBL" id="UJF35577.1"/>
    </source>
</evidence>
<reference evidence="7 8" key="1">
    <citation type="journal article" date="2024" name="Int. J. Syst. Evol. Microbiol.">
        <title>Paenibacillus hexagrammi sp. nov., a novel bacterium isolated from the gut content of Hexagrammos agrammus.</title>
        <authorList>
            <person name="Jung H.K."/>
            <person name="Kim D.G."/>
            <person name="Zin H."/>
            <person name="Park J."/>
            <person name="Jung H."/>
            <person name="Kim Y.O."/>
            <person name="Kong H.J."/>
            <person name="Kim J.W."/>
            <person name="Kim Y.S."/>
        </authorList>
    </citation>
    <scope>NUCLEOTIDE SEQUENCE [LARGE SCALE GENOMIC DNA]</scope>
    <source>
        <strain evidence="7 8">YPD9-1</strain>
    </source>
</reference>
<keyword evidence="8" id="KW-1185">Reference proteome</keyword>
<dbReference type="SUPFAM" id="SSF54966">
    <property type="entry name" value="RuBisCO, large subunit, small (N-terminal) domain"/>
    <property type="match status" value="1"/>
</dbReference>
<evidence type="ECO:0000256" key="3">
    <source>
        <dbReference type="ARBA" id="ARBA00022842"/>
    </source>
</evidence>
<organism evidence="7 8">
    <name type="scientific">Paenibacillus hexagrammi</name>
    <dbReference type="NCBI Taxonomy" id="2908839"/>
    <lineage>
        <taxon>Bacteria</taxon>
        <taxon>Bacillati</taxon>
        <taxon>Bacillota</taxon>
        <taxon>Bacilli</taxon>
        <taxon>Bacillales</taxon>
        <taxon>Paenibacillaceae</taxon>
        <taxon>Paenibacillus</taxon>
    </lineage>
</organism>
<keyword evidence="2" id="KW-0479">Metal-binding</keyword>
<dbReference type="PANTHER" id="PTHR42704:SF17">
    <property type="entry name" value="RIBULOSE BISPHOSPHATE CARBOXYLASE LARGE CHAIN"/>
    <property type="match status" value="1"/>
</dbReference>
<evidence type="ECO:0000313" key="8">
    <source>
        <dbReference type="Proteomes" id="UP001649230"/>
    </source>
</evidence>
<dbReference type="SFLD" id="SFLDG00301">
    <property type="entry name" value="RuBisCO-like_proteins"/>
    <property type="match status" value="1"/>
</dbReference>
<accession>A0ABY3SRG8</accession>
<comment type="cofactor">
    <cofactor evidence="1">
        <name>Mg(2+)</name>
        <dbReference type="ChEBI" id="CHEBI:18420"/>
    </cofactor>
</comment>